<feature type="domain" description="SpaA-like prealbumin fold" evidence="4">
    <location>
        <begin position="222"/>
        <end position="338"/>
    </location>
</feature>
<evidence type="ECO:0000256" key="2">
    <source>
        <dbReference type="ARBA" id="ARBA00022525"/>
    </source>
</evidence>
<dbReference type="Pfam" id="PF17802">
    <property type="entry name" value="SpaA"/>
    <property type="match status" value="5"/>
</dbReference>
<reference evidence="5 6" key="1">
    <citation type="submission" date="2024-03" db="EMBL/GenBank/DDBJ databases">
        <title>Human intestinal bacterial collection.</title>
        <authorList>
            <person name="Pauvert C."/>
            <person name="Hitch T.C.A."/>
            <person name="Clavel T."/>
        </authorList>
    </citation>
    <scope>NUCLEOTIDE SEQUENCE [LARGE SCALE GENOMIC DNA]</scope>
    <source>
        <strain evidence="5 6">CLA-AA-H190</strain>
    </source>
</reference>
<feature type="non-terminal residue" evidence="5">
    <location>
        <position position="1"/>
    </location>
</feature>
<feature type="domain" description="SpaA-like prealbumin fold" evidence="4">
    <location>
        <begin position="651"/>
        <end position="760"/>
    </location>
</feature>
<evidence type="ECO:0000259" key="4">
    <source>
        <dbReference type="Pfam" id="PF17802"/>
    </source>
</evidence>
<accession>A0ABV1B482</accession>
<comment type="similarity">
    <text evidence="1">Belongs to the serine-aspartate repeat-containing protein (SDr) family.</text>
</comment>
<organism evidence="5 6">
    <name type="scientific">Coprococcus intestinihominis</name>
    <dbReference type="NCBI Taxonomy" id="3133154"/>
    <lineage>
        <taxon>Bacteria</taxon>
        <taxon>Bacillati</taxon>
        <taxon>Bacillota</taxon>
        <taxon>Clostridia</taxon>
        <taxon>Lachnospirales</taxon>
        <taxon>Lachnospiraceae</taxon>
        <taxon>Coprococcus</taxon>
    </lineage>
</organism>
<keyword evidence="3" id="KW-0732">Signal</keyword>
<dbReference type="InterPro" id="IPR041033">
    <property type="entry name" value="SpaA_PFL_dom_1"/>
</dbReference>
<evidence type="ECO:0000256" key="1">
    <source>
        <dbReference type="ARBA" id="ARBA00007257"/>
    </source>
</evidence>
<sequence>QNALGYVFTERTAPSDVYNDGRSYHVTITDQNYEEYRSKTASGVSYMKNKFINLVEAENAADHKVGTLSDRVETTSYNHYKAVDVSYTDIAEVEKKLAVNLPYKATVTLHKYDADEEGQKAAIPGTEFTLYKDSVSEANIYKKVNTTGIFTTDGNGDISIEIHEKGTYILKETKAAAGYQLDENNSFPFVLADKASLTSCGYGMTASLKKDGNGVANKRLTGELTLTKTDAGTKEPLNEVVYTLKRTDVPKDAEGNDLSDYLLKDSVEVKTGHNYKTIKLTDKSGKQTEESGQQISEKWTIQEAGTNMEGKISITGLNWGTYVLTEKTELSGYKLEKDSDGNATNTHTYIIDGKTNQLLASHEEINAKNSVVLNKTSITDAALELNNKPLAGAEFEIHEGNNCGGEYTGCTKVNFYTSATDKNSQTNKVTTDSDGNVVIYGLPTDTSSDTAKKTYHLVEVKAPKGYILQTTPTTFTIDRQGNVEIQKKSGNVKGIPVVSMQDEPIKIYVKKLGESGMDGLIGATFTLKDTCPKDESGKDTCETSHKLADGRESETLLVNSTDGILIPIERVIGGHTYTLTETKAPDGYEATAQVTFKVKTDGTIDEGSMTASGGYVPKTETIQATQESTSGCASLDTGKTTISIRDEKVRVTLTKVDDADQTTTLQGVIFTLTPYNKADGTKSSFTADFNLAGYSNITYDGAKDIYTLTTNDKGKIVFPDGLLKHDNSYLLSETASISGYYLSKEARTGVILDVDSAGKVSIRRLDEFNGTITKDGETVSSCPVTLKPEEGNTGSDLIAKNMKSTAFNLTKSVSGNMGDYNGSFAIKLEVYEPDGTKVGEKEITLKNGGQYSSKDGLAGLSEEAAKAFGTDAIPVGSTLVITENNELNYTAVVKMKQQDGSEKEITHEAANKGQVKVTLDRVGTIEIELTNKKDVTIDVGVNTENQTPLAAVALLIPVLWLADRYRRKRRRGENWHGTV</sequence>
<dbReference type="Gene3D" id="2.60.40.10">
    <property type="entry name" value="Immunoglobulins"/>
    <property type="match status" value="5"/>
</dbReference>
<name>A0ABV1B482_9FIRM</name>
<gene>
    <name evidence="5" type="ORF">WMO25_09065</name>
</gene>
<dbReference type="Proteomes" id="UP001469749">
    <property type="component" value="Unassembled WGS sequence"/>
</dbReference>
<evidence type="ECO:0000313" key="5">
    <source>
        <dbReference type="EMBL" id="MEQ2365243.1"/>
    </source>
</evidence>
<dbReference type="Gene3D" id="2.60.40.1140">
    <property type="entry name" value="Collagen-binding surface protein Cna, B-type domain"/>
    <property type="match status" value="1"/>
</dbReference>
<feature type="domain" description="SpaA-like prealbumin fold" evidence="4">
    <location>
        <begin position="507"/>
        <end position="604"/>
    </location>
</feature>
<keyword evidence="6" id="KW-1185">Reference proteome</keyword>
<evidence type="ECO:0000256" key="3">
    <source>
        <dbReference type="ARBA" id="ARBA00022729"/>
    </source>
</evidence>
<dbReference type="RefSeq" id="WP_349085075.1">
    <property type="nucleotide sequence ID" value="NZ_JBBMEK010000098.1"/>
</dbReference>
<feature type="domain" description="SpaA-like prealbumin fold" evidence="4">
    <location>
        <begin position="106"/>
        <end position="193"/>
    </location>
</feature>
<dbReference type="PANTHER" id="PTHR36108">
    <property type="entry name" value="COLOSSIN-B-RELATED"/>
    <property type="match status" value="1"/>
</dbReference>
<evidence type="ECO:0000313" key="6">
    <source>
        <dbReference type="Proteomes" id="UP001469749"/>
    </source>
</evidence>
<dbReference type="InterPro" id="IPR013783">
    <property type="entry name" value="Ig-like_fold"/>
</dbReference>
<comment type="caution">
    <text evidence="5">The sequence shown here is derived from an EMBL/GenBank/DDBJ whole genome shotgun (WGS) entry which is preliminary data.</text>
</comment>
<feature type="domain" description="SpaA-like prealbumin fold" evidence="4">
    <location>
        <begin position="386"/>
        <end position="487"/>
    </location>
</feature>
<proteinExistence type="inferred from homology"/>
<dbReference type="PANTHER" id="PTHR36108:SF13">
    <property type="entry name" value="COLOSSIN-B-RELATED"/>
    <property type="match status" value="1"/>
</dbReference>
<dbReference type="EMBL" id="JBBMEK010000098">
    <property type="protein sequence ID" value="MEQ2365243.1"/>
    <property type="molecule type" value="Genomic_DNA"/>
</dbReference>
<protein>
    <submittedName>
        <fullName evidence="5">SpaA isopeptide-forming pilin-related protein</fullName>
    </submittedName>
</protein>
<keyword evidence="2" id="KW-0964">Secreted</keyword>